<dbReference type="InterPro" id="IPR018389">
    <property type="entry name" value="DctP_fam"/>
</dbReference>
<organism evidence="3 4">
    <name type="scientific">Aquisalimonas asiatica</name>
    <dbReference type="NCBI Taxonomy" id="406100"/>
    <lineage>
        <taxon>Bacteria</taxon>
        <taxon>Pseudomonadati</taxon>
        <taxon>Pseudomonadota</taxon>
        <taxon>Gammaproteobacteria</taxon>
        <taxon>Chromatiales</taxon>
        <taxon>Ectothiorhodospiraceae</taxon>
        <taxon>Aquisalimonas</taxon>
    </lineage>
</organism>
<dbReference type="Gene3D" id="3.40.190.170">
    <property type="entry name" value="Bacterial extracellular solute-binding protein, family 7"/>
    <property type="match status" value="1"/>
</dbReference>
<dbReference type="OrthoDB" id="9769667at2"/>
<dbReference type="RefSeq" id="WP_091645104.1">
    <property type="nucleotide sequence ID" value="NZ_FOEG01000007.1"/>
</dbReference>
<evidence type="ECO:0000313" key="3">
    <source>
        <dbReference type="EMBL" id="SEP04092.1"/>
    </source>
</evidence>
<keyword evidence="4" id="KW-1185">Reference proteome</keyword>
<gene>
    <name evidence="3" type="ORF">SAMN04488052_10777</name>
</gene>
<dbReference type="PANTHER" id="PTHR33376:SF5">
    <property type="entry name" value="EXTRACYTOPLASMIC SOLUTE RECEPTOR PROTEIN"/>
    <property type="match status" value="1"/>
</dbReference>
<feature type="signal peptide" evidence="2">
    <location>
        <begin position="1"/>
        <end position="29"/>
    </location>
</feature>
<evidence type="ECO:0000256" key="2">
    <source>
        <dbReference type="SAM" id="SignalP"/>
    </source>
</evidence>
<dbReference type="NCBIfam" id="NF037995">
    <property type="entry name" value="TRAP_S1"/>
    <property type="match status" value="1"/>
</dbReference>
<dbReference type="Pfam" id="PF03480">
    <property type="entry name" value="DctP"/>
    <property type="match status" value="1"/>
</dbReference>
<accession>A0A1H8ULJ4</accession>
<dbReference type="Proteomes" id="UP000199657">
    <property type="component" value="Unassembled WGS sequence"/>
</dbReference>
<feature type="chain" id="PRO_5011657527" evidence="2">
    <location>
        <begin position="30"/>
        <end position="347"/>
    </location>
</feature>
<dbReference type="AlphaFoldDB" id="A0A1H8ULJ4"/>
<sequence length="347" mass="39032">MNRSVSMGKWSVSVLLGLGLALPHAGATADDETITWRVQSHWPSASTSYEASLEKLRDELYERTDGRLELELYEAGQLFGTDEIWAAVERGIVEMGTTSPFFLQDRLSLASVAAGLPFSFQEVWEAVYFYRHLGFEEMIREEASEYGVFYHPDKMLTQEIVLSEPIESMEDFESARIATSGLSETVLSEAGAAAQYVPGEELYQALSTGVVDGGHWGAYQGADSMSLYEVAPYHVEPPLSISDDTFIFNEEALEALPEDIHAILMDTLEQHYWERTNEYLYHEEMTKQRVLAEDGVELNPLPDDVHERLVETSEAHWDNVADESDEAAEAVAMLREFLQDLGHLDED</sequence>
<evidence type="ECO:0000256" key="1">
    <source>
        <dbReference type="ARBA" id="ARBA00022729"/>
    </source>
</evidence>
<proteinExistence type="predicted"/>
<name>A0A1H8ULJ4_9GAMM</name>
<dbReference type="PANTHER" id="PTHR33376">
    <property type="match status" value="1"/>
</dbReference>
<protein>
    <submittedName>
        <fullName evidence="3">TRAP-type C4-dicarboxylate transport system, substrate-binding protein</fullName>
    </submittedName>
</protein>
<dbReference type="EMBL" id="FOEG01000007">
    <property type="protein sequence ID" value="SEP04092.1"/>
    <property type="molecule type" value="Genomic_DNA"/>
</dbReference>
<dbReference type="GO" id="GO:0055085">
    <property type="term" value="P:transmembrane transport"/>
    <property type="evidence" value="ECO:0007669"/>
    <property type="project" value="InterPro"/>
</dbReference>
<evidence type="ECO:0000313" key="4">
    <source>
        <dbReference type="Proteomes" id="UP000199657"/>
    </source>
</evidence>
<reference evidence="3 4" key="1">
    <citation type="submission" date="2016-10" db="EMBL/GenBank/DDBJ databases">
        <authorList>
            <person name="de Groot N.N."/>
        </authorList>
    </citation>
    <scope>NUCLEOTIDE SEQUENCE [LARGE SCALE GENOMIC DNA]</scope>
    <source>
        <strain evidence="3 4">CGMCC 1.6291</strain>
    </source>
</reference>
<dbReference type="STRING" id="406100.SAMN04488052_10777"/>
<keyword evidence="1 2" id="KW-0732">Signal</keyword>
<dbReference type="InterPro" id="IPR038404">
    <property type="entry name" value="TRAP_DctP_sf"/>
</dbReference>